<dbReference type="PANTHER" id="PTHR30146">
    <property type="entry name" value="LACI-RELATED TRANSCRIPTIONAL REPRESSOR"/>
    <property type="match status" value="1"/>
</dbReference>
<gene>
    <name evidence="6" type="ORF">GCM10009575_087060</name>
</gene>
<proteinExistence type="predicted"/>
<dbReference type="CDD" id="cd01392">
    <property type="entry name" value="HTH_LacI"/>
    <property type="match status" value="1"/>
</dbReference>
<dbReference type="EMBL" id="BAAAID010000099">
    <property type="protein sequence ID" value="GAA0956875.1"/>
    <property type="molecule type" value="Genomic_DNA"/>
</dbReference>
<dbReference type="SMART" id="SM00354">
    <property type="entry name" value="HTH_LACI"/>
    <property type="match status" value="1"/>
</dbReference>
<dbReference type="PANTHER" id="PTHR30146:SF109">
    <property type="entry name" value="HTH-TYPE TRANSCRIPTIONAL REGULATOR GALS"/>
    <property type="match status" value="1"/>
</dbReference>
<dbReference type="Pfam" id="PF13377">
    <property type="entry name" value="Peripla_BP_3"/>
    <property type="match status" value="1"/>
</dbReference>
<feature type="domain" description="HTH lacI-type" evidence="5">
    <location>
        <begin position="10"/>
        <end position="64"/>
    </location>
</feature>
<dbReference type="Proteomes" id="UP001500418">
    <property type="component" value="Unassembled WGS sequence"/>
</dbReference>
<evidence type="ECO:0000313" key="7">
    <source>
        <dbReference type="Proteomes" id="UP001500418"/>
    </source>
</evidence>
<dbReference type="InterPro" id="IPR010982">
    <property type="entry name" value="Lambda_DNA-bd_dom_sf"/>
</dbReference>
<dbReference type="SUPFAM" id="SSF53822">
    <property type="entry name" value="Periplasmic binding protein-like I"/>
    <property type="match status" value="1"/>
</dbReference>
<dbReference type="InterPro" id="IPR028082">
    <property type="entry name" value="Peripla_BP_I"/>
</dbReference>
<dbReference type="PROSITE" id="PS00356">
    <property type="entry name" value="HTH_LACI_1"/>
    <property type="match status" value="1"/>
</dbReference>
<name>A0ABN1RGN0_9ACTN</name>
<sequence length="347" mass="37435">MTEDKANKAPTIIDIAREAGVSKSAVSRALLGQGRISEEARSRILDVAQRLGYVKNAMAQGLVAQRTHTLGVLVRDAVRPFYGHLHAALQGRAIEGGYRVVTATGVRDFALAEERRALQTLLSLRVEGLVVCSGLLPARDIAPFVERVPTVVAGRPEPHPAINSVYCDEEDGAQQLVDHLVSLGHRRVAVLLVPEALSITQYARTAAMVSGLRERGVDTVVTELTDGPEAPVEAVPALLEDREITAIMCPQDDVMVSVLERLRRAGVRVPDDMSVTGFDGIGPLTTPLLGLTTLRQPLDEVGRRAIDLLLELREDRSMPTRHIALRGALVAGTTTPPPPPPPHPARR</sequence>
<keyword evidence="7" id="KW-1185">Reference proteome</keyword>
<evidence type="ECO:0000313" key="6">
    <source>
        <dbReference type="EMBL" id="GAA0956875.1"/>
    </source>
</evidence>
<evidence type="ECO:0000256" key="1">
    <source>
        <dbReference type="ARBA" id="ARBA00023015"/>
    </source>
</evidence>
<accession>A0ABN1RGN0</accession>
<feature type="region of interest" description="Disordered" evidence="4">
    <location>
        <begin position="326"/>
        <end position="347"/>
    </location>
</feature>
<dbReference type="Gene3D" id="3.40.50.2300">
    <property type="match status" value="2"/>
</dbReference>
<dbReference type="InterPro" id="IPR000843">
    <property type="entry name" value="HTH_LacI"/>
</dbReference>
<keyword evidence="3" id="KW-0804">Transcription</keyword>
<evidence type="ECO:0000256" key="3">
    <source>
        <dbReference type="ARBA" id="ARBA00023163"/>
    </source>
</evidence>
<dbReference type="GO" id="GO:0003677">
    <property type="term" value="F:DNA binding"/>
    <property type="evidence" value="ECO:0007669"/>
    <property type="project" value="UniProtKB-KW"/>
</dbReference>
<keyword evidence="1" id="KW-0805">Transcription regulation</keyword>
<organism evidence="6 7">
    <name type="scientific">Streptomyces rhizosphaericus</name>
    <dbReference type="NCBI Taxonomy" id="114699"/>
    <lineage>
        <taxon>Bacteria</taxon>
        <taxon>Bacillati</taxon>
        <taxon>Actinomycetota</taxon>
        <taxon>Actinomycetes</taxon>
        <taxon>Kitasatosporales</taxon>
        <taxon>Streptomycetaceae</taxon>
        <taxon>Streptomyces</taxon>
        <taxon>Streptomyces violaceusniger group</taxon>
    </lineage>
</organism>
<feature type="compositionally biased region" description="Pro residues" evidence="4">
    <location>
        <begin position="335"/>
        <end position="347"/>
    </location>
</feature>
<dbReference type="Pfam" id="PF00356">
    <property type="entry name" value="LacI"/>
    <property type="match status" value="1"/>
</dbReference>
<comment type="caution">
    <text evidence="6">The sequence shown here is derived from an EMBL/GenBank/DDBJ whole genome shotgun (WGS) entry which is preliminary data.</text>
</comment>
<dbReference type="InterPro" id="IPR046335">
    <property type="entry name" value="LacI/GalR-like_sensor"/>
</dbReference>
<reference evidence="6 7" key="1">
    <citation type="journal article" date="2019" name="Int. J. Syst. Evol. Microbiol.">
        <title>The Global Catalogue of Microorganisms (GCM) 10K type strain sequencing project: providing services to taxonomists for standard genome sequencing and annotation.</title>
        <authorList>
            <consortium name="The Broad Institute Genomics Platform"/>
            <consortium name="The Broad Institute Genome Sequencing Center for Infectious Disease"/>
            <person name="Wu L."/>
            <person name="Ma J."/>
        </authorList>
    </citation>
    <scope>NUCLEOTIDE SEQUENCE [LARGE SCALE GENOMIC DNA]</scope>
    <source>
        <strain evidence="6 7">JCM 11444</strain>
    </source>
</reference>
<dbReference type="Gene3D" id="1.10.260.40">
    <property type="entry name" value="lambda repressor-like DNA-binding domains"/>
    <property type="match status" value="1"/>
</dbReference>
<evidence type="ECO:0000256" key="4">
    <source>
        <dbReference type="SAM" id="MobiDB-lite"/>
    </source>
</evidence>
<evidence type="ECO:0000256" key="2">
    <source>
        <dbReference type="ARBA" id="ARBA00023125"/>
    </source>
</evidence>
<dbReference type="SUPFAM" id="SSF47413">
    <property type="entry name" value="lambda repressor-like DNA-binding domains"/>
    <property type="match status" value="1"/>
</dbReference>
<keyword evidence="2 6" id="KW-0238">DNA-binding</keyword>
<protein>
    <submittedName>
        <fullName evidence="6">LacI family DNA-binding transcriptional regulator</fullName>
    </submittedName>
</protein>
<evidence type="ECO:0000259" key="5">
    <source>
        <dbReference type="PROSITE" id="PS50932"/>
    </source>
</evidence>
<dbReference type="CDD" id="cd06267">
    <property type="entry name" value="PBP1_LacI_sugar_binding-like"/>
    <property type="match status" value="1"/>
</dbReference>
<dbReference type="PROSITE" id="PS50932">
    <property type="entry name" value="HTH_LACI_2"/>
    <property type="match status" value="1"/>
</dbReference>